<reference evidence="2" key="1">
    <citation type="submission" date="2017-01" db="EMBL/GenBank/DDBJ databases">
        <title>Genome Analysis of Deinococcus marmoris KOPRI26562.</title>
        <authorList>
            <person name="Kim J.H."/>
            <person name="Oh H.-M."/>
        </authorList>
    </citation>
    <scope>NUCLEOTIDE SEQUENCE [LARGE SCALE GENOMIC DNA]</scope>
    <source>
        <strain evidence="2">PAMC 26633</strain>
    </source>
</reference>
<proteinExistence type="predicted"/>
<dbReference type="AlphaFoldDB" id="A0A226X5C2"/>
<accession>A0A226X5C2</accession>
<dbReference type="Proteomes" id="UP000214720">
    <property type="component" value="Unassembled WGS sequence"/>
</dbReference>
<dbReference type="Gene3D" id="2.60.260.20">
    <property type="entry name" value="Urease metallochaperone UreE, N-terminal domain"/>
    <property type="match status" value="1"/>
</dbReference>
<name>A0A226X5C2_CABSO</name>
<organism evidence="1 2">
    <name type="scientific">Caballeronia sordidicola</name>
    <name type="common">Burkholderia sordidicola</name>
    <dbReference type="NCBI Taxonomy" id="196367"/>
    <lineage>
        <taxon>Bacteria</taxon>
        <taxon>Pseudomonadati</taxon>
        <taxon>Pseudomonadota</taxon>
        <taxon>Betaproteobacteria</taxon>
        <taxon>Burkholderiales</taxon>
        <taxon>Burkholderiaceae</taxon>
        <taxon>Caballeronia</taxon>
    </lineage>
</organism>
<dbReference type="EMBL" id="MTHB01000059">
    <property type="protein sequence ID" value="OXC78553.1"/>
    <property type="molecule type" value="Genomic_DNA"/>
</dbReference>
<comment type="caution">
    <text evidence="1">The sequence shown here is derived from an EMBL/GenBank/DDBJ whole genome shotgun (WGS) entry which is preliminary data.</text>
</comment>
<gene>
    <name evidence="1" type="ORF">BSU04_11210</name>
</gene>
<evidence type="ECO:0000313" key="2">
    <source>
        <dbReference type="Proteomes" id="UP000214720"/>
    </source>
</evidence>
<sequence>MKETKTLEVRIPAGNDDGMRIRSSGNGELSSLGREAFARRDAWGNILL</sequence>
<evidence type="ECO:0000313" key="1">
    <source>
        <dbReference type="EMBL" id="OXC78553.1"/>
    </source>
</evidence>
<protein>
    <submittedName>
        <fullName evidence="1">Chaperone protein DnaJ</fullName>
    </submittedName>
</protein>